<dbReference type="PANTHER" id="PTHR10192:SF5">
    <property type="entry name" value="GEPHYRIN"/>
    <property type="match status" value="1"/>
</dbReference>
<protein>
    <recommendedName>
        <fullName evidence="6">Molybdopterin molybdenumtransferase</fullName>
        <ecNumber evidence="6">2.10.1.1</ecNumber>
    </recommendedName>
</protein>
<organism evidence="8 9">
    <name type="scientific">Mucilaginibacter agri</name>
    <dbReference type="NCBI Taxonomy" id="2695265"/>
    <lineage>
        <taxon>Bacteria</taxon>
        <taxon>Pseudomonadati</taxon>
        <taxon>Bacteroidota</taxon>
        <taxon>Sphingobacteriia</taxon>
        <taxon>Sphingobacteriales</taxon>
        <taxon>Sphingobacteriaceae</taxon>
        <taxon>Mucilaginibacter</taxon>
    </lineage>
</organism>
<dbReference type="PROSITE" id="PS01079">
    <property type="entry name" value="MOCF_BIOSYNTHESIS_2"/>
    <property type="match status" value="1"/>
</dbReference>
<dbReference type="RefSeq" id="WP_166585680.1">
    <property type="nucleotide sequence ID" value="NZ_WWEO01000042.1"/>
</dbReference>
<name>A0A965ZH74_9SPHI</name>
<comment type="cofactor">
    <cofactor evidence="6">
        <name>Mg(2+)</name>
        <dbReference type="ChEBI" id="CHEBI:18420"/>
    </cofactor>
</comment>
<dbReference type="SUPFAM" id="SSF63882">
    <property type="entry name" value="MoeA N-terminal region -like"/>
    <property type="match status" value="1"/>
</dbReference>
<dbReference type="Gene3D" id="3.90.105.10">
    <property type="entry name" value="Molybdopterin biosynthesis moea protein, domain 2"/>
    <property type="match status" value="1"/>
</dbReference>
<evidence type="ECO:0000256" key="6">
    <source>
        <dbReference type="RuleBase" id="RU365090"/>
    </source>
</evidence>
<reference evidence="8" key="2">
    <citation type="submission" date="2020-10" db="EMBL/GenBank/DDBJ databases">
        <title>Mucilaginibacter sp. nov., isolated from soil.</title>
        <authorList>
            <person name="Jeon C.O."/>
        </authorList>
    </citation>
    <scope>NUCLEOTIDE SEQUENCE</scope>
    <source>
        <strain evidence="8">R11</strain>
    </source>
</reference>
<evidence type="ECO:0000313" key="9">
    <source>
        <dbReference type="Proteomes" id="UP000638732"/>
    </source>
</evidence>
<dbReference type="InterPro" id="IPR008284">
    <property type="entry name" value="MoCF_biosynth_CS"/>
</dbReference>
<dbReference type="InterPro" id="IPR038987">
    <property type="entry name" value="MoeA-like"/>
</dbReference>
<dbReference type="EC" id="2.10.1.1" evidence="6"/>
<keyword evidence="6" id="KW-0479">Metal-binding</keyword>
<dbReference type="GO" id="GO:0005829">
    <property type="term" value="C:cytosol"/>
    <property type="evidence" value="ECO:0007669"/>
    <property type="project" value="TreeGrafter"/>
</dbReference>
<comment type="pathway">
    <text evidence="2 6">Cofactor biosynthesis; molybdopterin biosynthesis.</text>
</comment>
<dbReference type="AlphaFoldDB" id="A0A965ZH74"/>
<dbReference type="Pfam" id="PF03454">
    <property type="entry name" value="MoeA_C"/>
    <property type="match status" value="1"/>
</dbReference>
<evidence type="ECO:0000256" key="1">
    <source>
        <dbReference type="ARBA" id="ARBA00002901"/>
    </source>
</evidence>
<proteinExistence type="inferred from homology"/>
<reference evidence="8" key="1">
    <citation type="submission" date="2020-01" db="EMBL/GenBank/DDBJ databases">
        <authorList>
            <person name="Seo Y.L."/>
        </authorList>
    </citation>
    <scope>NUCLEOTIDE SEQUENCE</scope>
    <source>
        <strain evidence="8">R11</strain>
    </source>
</reference>
<evidence type="ECO:0000313" key="8">
    <source>
        <dbReference type="EMBL" id="NCD69692.1"/>
    </source>
</evidence>
<dbReference type="Pfam" id="PF03453">
    <property type="entry name" value="MoeA_N"/>
    <property type="match status" value="1"/>
</dbReference>
<evidence type="ECO:0000256" key="3">
    <source>
        <dbReference type="ARBA" id="ARBA00010763"/>
    </source>
</evidence>
<dbReference type="EMBL" id="WWEO01000042">
    <property type="protein sequence ID" value="NCD69692.1"/>
    <property type="molecule type" value="Genomic_DNA"/>
</dbReference>
<comment type="catalytic activity">
    <reaction evidence="5">
        <text>adenylyl-molybdopterin + molybdate = Mo-molybdopterin + AMP + H(+)</text>
        <dbReference type="Rhea" id="RHEA:35047"/>
        <dbReference type="ChEBI" id="CHEBI:15378"/>
        <dbReference type="ChEBI" id="CHEBI:36264"/>
        <dbReference type="ChEBI" id="CHEBI:62727"/>
        <dbReference type="ChEBI" id="CHEBI:71302"/>
        <dbReference type="ChEBI" id="CHEBI:456215"/>
        <dbReference type="EC" id="2.10.1.1"/>
    </reaction>
</comment>
<dbReference type="Pfam" id="PF00994">
    <property type="entry name" value="MoCF_biosynth"/>
    <property type="match status" value="1"/>
</dbReference>
<evidence type="ECO:0000259" key="7">
    <source>
        <dbReference type="SMART" id="SM00852"/>
    </source>
</evidence>
<dbReference type="GO" id="GO:0061599">
    <property type="term" value="F:molybdopterin molybdotransferase activity"/>
    <property type="evidence" value="ECO:0007669"/>
    <property type="project" value="UniProtKB-UniRule"/>
</dbReference>
<dbReference type="PANTHER" id="PTHR10192">
    <property type="entry name" value="MOLYBDOPTERIN BIOSYNTHESIS PROTEIN"/>
    <property type="match status" value="1"/>
</dbReference>
<keyword evidence="6" id="KW-0808">Transferase</keyword>
<dbReference type="Gene3D" id="2.170.190.11">
    <property type="entry name" value="Molybdopterin biosynthesis moea protein, domain 3"/>
    <property type="match status" value="1"/>
</dbReference>
<dbReference type="GO" id="GO:0006777">
    <property type="term" value="P:Mo-molybdopterin cofactor biosynthetic process"/>
    <property type="evidence" value="ECO:0007669"/>
    <property type="project" value="UniProtKB-UniRule"/>
</dbReference>
<evidence type="ECO:0000256" key="2">
    <source>
        <dbReference type="ARBA" id="ARBA00005046"/>
    </source>
</evidence>
<dbReference type="NCBIfam" id="TIGR00177">
    <property type="entry name" value="molyb_syn"/>
    <property type="match status" value="1"/>
</dbReference>
<keyword evidence="9" id="KW-1185">Reference proteome</keyword>
<dbReference type="GO" id="GO:0046872">
    <property type="term" value="F:metal ion binding"/>
    <property type="evidence" value="ECO:0007669"/>
    <property type="project" value="UniProtKB-UniRule"/>
</dbReference>
<comment type="caution">
    <text evidence="8">The sequence shown here is derived from an EMBL/GenBank/DDBJ whole genome shotgun (WGS) entry which is preliminary data.</text>
</comment>
<dbReference type="InterPro" id="IPR005110">
    <property type="entry name" value="MoeA_linker/N"/>
</dbReference>
<evidence type="ECO:0000256" key="4">
    <source>
        <dbReference type="ARBA" id="ARBA00023150"/>
    </source>
</evidence>
<comment type="similarity">
    <text evidence="3 6">Belongs to the MoeA family.</text>
</comment>
<dbReference type="CDD" id="cd00887">
    <property type="entry name" value="MoeA"/>
    <property type="match status" value="1"/>
</dbReference>
<keyword evidence="6" id="KW-0460">Magnesium</keyword>
<gene>
    <name evidence="8" type="ORF">GSY63_10030</name>
</gene>
<sequence>MISVEEALEIVRAQVRDYGIEEVDLLQASGRVLAQDIIADRPYPPFNRVTMDGIAINSKAFFAGKRSFKIEGIQAAGQPQQQLADSDNCLEVMTGAILPAGSDAVIPYEQCEITDNIATVIIDEIEILQNVHLEGTDSKQGDRIIAAGTKITPAVIGLIAASGLAIVEVKKLPKVAVCATGDELVEIDQQPLPHQIRQSNSYMLVAALQAEGIHAQRYHLRDEPQIMFEELTTISNYYDVVLLSGAVSKGKFDHLPTVLNRLNMHTLFHGIAQRPGKPFLFGKLLNDVLIFGFPGNPTSTFVCYQLYFKAWLSKSMGLNVAMPKAVLSKAINFKPNLTLHALVSLSYTEGKIIATQIESSTSGDMVSLALTQGLLSLPANRQEFGTDEAFDLTIV</sequence>
<comment type="function">
    <text evidence="1 6">Catalyzes the insertion of molybdate into adenylated molybdopterin with the concomitant release of AMP.</text>
</comment>
<dbReference type="Gene3D" id="2.40.340.10">
    <property type="entry name" value="MoeA, C-terminal, domain IV"/>
    <property type="match status" value="1"/>
</dbReference>
<dbReference type="SMART" id="SM00852">
    <property type="entry name" value="MoCF_biosynth"/>
    <property type="match status" value="1"/>
</dbReference>
<dbReference type="InterPro" id="IPR036135">
    <property type="entry name" value="MoeA_linker/N_sf"/>
</dbReference>
<accession>A0A965ZH74</accession>
<evidence type="ECO:0000256" key="5">
    <source>
        <dbReference type="ARBA" id="ARBA00047317"/>
    </source>
</evidence>
<keyword evidence="6" id="KW-0500">Molybdenum</keyword>
<dbReference type="InterPro" id="IPR036688">
    <property type="entry name" value="MoeA_C_domain_IV_sf"/>
</dbReference>
<dbReference type="InterPro" id="IPR005111">
    <property type="entry name" value="MoeA_C_domain_IV"/>
</dbReference>
<dbReference type="InterPro" id="IPR001453">
    <property type="entry name" value="MoaB/Mog_dom"/>
</dbReference>
<dbReference type="Gene3D" id="3.40.980.10">
    <property type="entry name" value="MoaB/Mog-like domain"/>
    <property type="match status" value="1"/>
</dbReference>
<keyword evidence="4 6" id="KW-0501">Molybdenum cofactor biosynthesis</keyword>
<dbReference type="InterPro" id="IPR036425">
    <property type="entry name" value="MoaB/Mog-like_dom_sf"/>
</dbReference>
<feature type="domain" description="MoaB/Mog" evidence="7">
    <location>
        <begin position="176"/>
        <end position="314"/>
    </location>
</feature>
<dbReference type="SUPFAM" id="SSF53218">
    <property type="entry name" value="Molybdenum cofactor biosynthesis proteins"/>
    <property type="match status" value="1"/>
</dbReference>
<dbReference type="Proteomes" id="UP000638732">
    <property type="component" value="Unassembled WGS sequence"/>
</dbReference>